<sequence length="105" mass="11771">MTAAVLDELRCRCGHVVKRVVAAPDTRRGQRVESTCVEAPCPHGTFTTTEHCEACGRMVDARGFGAAGEPECPCWDQLLGWPRRTYRAARRKLRGELWPEFGGRR</sequence>
<dbReference type="AlphaFoldDB" id="A0A0J8UE86"/>
<organism evidence="1 2">
    <name type="scientific">Mycolicibacterium conceptionense</name>
    <dbReference type="NCBI Taxonomy" id="451644"/>
    <lineage>
        <taxon>Bacteria</taxon>
        <taxon>Bacillati</taxon>
        <taxon>Actinomycetota</taxon>
        <taxon>Actinomycetes</taxon>
        <taxon>Mycobacteriales</taxon>
        <taxon>Mycobacteriaceae</taxon>
        <taxon>Mycolicibacterium</taxon>
    </lineage>
</organism>
<dbReference type="Proteomes" id="UP000037594">
    <property type="component" value="Unassembled WGS sequence"/>
</dbReference>
<protein>
    <submittedName>
        <fullName evidence="1">Uncharacterized protein</fullName>
    </submittedName>
</protein>
<accession>A0A0J8UE86</accession>
<gene>
    <name evidence="1" type="ORF">ACT17_06145</name>
</gene>
<evidence type="ECO:0000313" key="1">
    <source>
        <dbReference type="EMBL" id="KMV19621.1"/>
    </source>
</evidence>
<dbReference type="RefSeq" id="WP_048895563.1">
    <property type="nucleotide sequence ID" value="NZ_LFOD01000003.1"/>
</dbReference>
<proteinExistence type="predicted"/>
<dbReference type="OrthoDB" id="9965131at2"/>
<dbReference type="PATRIC" id="fig|451644.5.peg.1253"/>
<reference evidence="1 2" key="1">
    <citation type="submission" date="2015-06" db="EMBL/GenBank/DDBJ databases">
        <title>Genome sequence of Mycobacterium conceptionense strain MLE.</title>
        <authorList>
            <person name="Greninger A.L."/>
            <person name="Cunningham G."/>
            <person name="Chiu C.Y."/>
            <person name="Miller S."/>
        </authorList>
    </citation>
    <scope>NUCLEOTIDE SEQUENCE [LARGE SCALE GENOMIC DNA]</scope>
    <source>
        <strain evidence="1 2">MLE</strain>
    </source>
</reference>
<evidence type="ECO:0000313" key="2">
    <source>
        <dbReference type="Proteomes" id="UP000037594"/>
    </source>
</evidence>
<comment type="caution">
    <text evidence="1">The sequence shown here is derived from an EMBL/GenBank/DDBJ whole genome shotgun (WGS) entry which is preliminary data.</text>
</comment>
<dbReference type="EMBL" id="LFOD01000003">
    <property type="protein sequence ID" value="KMV19621.1"/>
    <property type="molecule type" value="Genomic_DNA"/>
</dbReference>
<name>A0A0J8UE86_9MYCO</name>